<feature type="chain" id="PRO_5002104756" description="Secreted protein" evidence="1">
    <location>
        <begin position="31"/>
        <end position="88"/>
    </location>
</feature>
<reference evidence="2 3" key="1">
    <citation type="submission" date="2014-12" db="EMBL/GenBank/DDBJ databases">
        <title>Complete genome sequence of Streptomyces vietnamensis strain GIMV4.0001, a genetic manipulable producer of the benzoisochromanequinone antibiotic granaticin.</title>
        <authorList>
            <person name="Deng M.R."/>
            <person name="Guo J."/>
            <person name="Ma L.Y."/>
            <person name="Feng G.D."/>
            <person name="Mo C.Y."/>
            <person name="Zhu H.H."/>
        </authorList>
    </citation>
    <scope>NUCLEOTIDE SEQUENCE [LARGE SCALE GENOMIC DNA]</scope>
    <source>
        <strain evidence="3">GIMV4.0001</strain>
    </source>
</reference>
<organism evidence="2 3">
    <name type="scientific">Streptomyces vietnamensis</name>
    <dbReference type="NCBI Taxonomy" id="362257"/>
    <lineage>
        <taxon>Bacteria</taxon>
        <taxon>Bacillati</taxon>
        <taxon>Actinomycetota</taxon>
        <taxon>Actinomycetes</taxon>
        <taxon>Kitasatosporales</taxon>
        <taxon>Streptomycetaceae</taxon>
        <taxon>Streptomyces</taxon>
    </lineage>
</organism>
<dbReference type="Proteomes" id="UP000031774">
    <property type="component" value="Chromosome"/>
</dbReference>
<accession>A0A0B5IGA0</accession>
<name>A0A0B5IGA0_9ACTN</name>
<protein>
    <recommendedName>
        <fullName evidence="4">Secreted protein</fullName>
    </recommendedName>
</protein>
<gene>
    <name evidence="2" type="ORF">SVTN_26375</name>
</gene>
<dbReference type="RefSeq" id="WP_041131335.1">
    <property type="nucleotide sequence ID" value="NZ_CP010407.1"/>
</dbReference>
<evidence type="ECO:0000256" key="1">
    <source>
        <dbReference type="SAM" id="SignalP"/>
    </source>
</evidence>
<evidence type="ECO:0008006" key="4">
    <source>
        <dbReference type="Google" id="ProtNLM"/>
    </source>
</evidence>
<sequence length="88" mass="8922">MSCRLRATSILATLAATVLGGVLLASPAQAAQAAPAAPAAVVLGGDDFVWPAPPHPELPGFPCVPSLPGLPCIPQIPDDFVWPTSPMK</sequence>
<dbReference type="AlphaFoldDB" id="A0A0B5IGA0"/>
<keyword evidence="1" id="KW-0732">Signal</keyword>
<dbReference type="EMBL" id="CP010407">
    <property type="protein sequence ID" value="AJF67379.1"/>
    <property type="molecule type" value="Genomic_DNA"/>
</dbReference>
<keyword evidence="3" id="KW-1185">Reference proteome</keyword>
<evidence type="ECO:0000313" key="2">
    <source>
        <dbReference type="EMBL" id="AJF67379.1"/>
    </source>
</evidence>
<dbReference type="HOGENOM" id="CLU_2496712_0_0_11"/>
<feature type="signal peptide" evidence="1">
    <location>
        <begin position="1"/>
        <end position="30"/>
    </location>
</feature>
<proteinExistence type="predicted"/>
<evidence type="ECO:0000313" key="3">
    <source>
        <dbReference type="Proteomes" id="UP000031774"/>
    </source>
</evidence>
<dbReference type="KEGG" id="svt:SVTN_26375"/>